<dbReference type="SUPFAM" id="SSF50475">
    <property type="entry name" value="FMN-binding split barrel"/>
    <property type="match status" value="1"/>
</dbReference>
<dbReference type="Gene3D" id="2.30.110.10">
    <property type="entry name" value="Electron Transport, Fmn-binding Protein, Chain A"/>
    <property type="match status" value="1"/>
</dbReference>
<sequence length="225" mass="24191">MYTPKHFALDDAGTRALLASAETAELVTAHPTGPVATLLPLTHRPDPDGVGFGSLIFHVTRVNPVWRDVGLGDALAILAGPHGYIDADWYASNAASPGVPTWNYVTVHAYGRLVVHDDPAWVRAAVEEMSERFDYDAGRVEAGAFERMLRAIVGLELPMRRIEAKAKLNQNRTPADIEGAVAGLRTVGGAELAAQMEEISLPHARARETLVADVRARRGDPGCPS</sequence>
<dbReference type="PANTHER" id="PTHR35802:SF1">
    <property type="entry name" value="PROTEASE SYNTHASE AND SPORULATION PROTEIN PAI 2"/>
    <property type="match status" value="1"/>
</dbReference>
<dbReference type="InterPro" id="IPR007396">
    <property type="entry name" value="TR_PAI2-type"/>
</dbReference>
<gene>
    <name evidence="1" type="ORF">PCC79_08950</name>
</gene>
<dbReference type="PIRSF" id="PIRSF010372">
    <property type="entry name" value="PaiB"/>
    <property type="match status" value="1"/>
</dbReference>
<dbReference type="Proteomes" id="UP001434337">
    <property type="component" value="Chromosome"/>
</dbReference>
<dbReference type="PANTHER" id="PTHR35802">
    <property type="entry name" value="PROTEASE SYNTHASE AND SPORULATION PROTEIN PAI 2"/>
    <property type="match status" value="1"/>
</dbReference>
<accession>A0ABZ3C2B6</accession>
<dbReference type="Pfam" id="PF04299">
    <property type="entry name" value="FMN_bind_2"/>
    <property type="match status" value="1"/>
</dbReference>
<keyword evidence="2" id="KW-1185">Reference proteome</keyword>
<reference evidence="1 2" key="1">
    <citation type="journal article" date="2023" name="Environ Microbiome">
        <title>A coral-associated actinobacterium mitigates coral bleaching under heat stress.</title>
        <authorList>
            <person name="Li J."/>
            <person name="Zou Y."/>
            <person name="Li Q."/>
            <person name="Zhang J."/>
            <person name="Bourne D.G."/>
            <person name="Lyu Y."/>
            <person name="Liu C."/>
            <person name="Zhang S."/>
        </authorList>
    </citation>
    <scope>NUCLEOTIDE SEQUENCE [LARGE SCALE GENOMIC DNA]</scope>
    <source>
        <strain evidence="1 2">SCSIO 13291</strain>
    </source>
</reference>
<dbReference type="RefSeq" id="WP_342371628.1">
    <property type="nucleotide sequence ID" value="NZ_CP115965.1"/>
</dbReference>
<evidence type="ECO:0000313" key="1">
    <source>
        <dbReference type="EMBL" id="WZW97054.1"/>
    </source>
</evidence>
<evidence type="ECO:0000313" key="2">
    <source>
        <dbReference type="Proteomes" id="UP001434337"/>
    </source>
</evidence>
<proteinExistence type="predicted"/>
<dbReference type="EMBL" id="CP115965">
    <property type="protein sequence ID" value="WZW97054.1"/>
    <property type="molecule type" value="Genomic_DNA"/>
</dbReference>
<protein>
    <submittedName>
        <fullName evidence="1">FMN-binding negative transcriptional regulator</fullName>
    </submittedName>
</protein>
<name>A0ABZ3C2B6_9ACTN</name>
<dbReference type="InterPro" id="IPR012349">
    <property type="entry name" value="Split_barrel_FMN-bd"/>
</dbReference>
<organism evidence="1 2">
    <name type="scientific">Propioniciclava soli</name>
    <dbReference type="NCBI Taxonomy" id="2775081"/>
    <lineage>
        <taxon>Bacteria</taxon>
        <taxon>Bacillati</taxon>
        <taxon>Actinomycetota</taxon>
        <taxon>Actinomycetes</taxon>
        <taxon>Propionibacteriales</taxon>
        <taxon>Propionibacteriaceae</taxon>
        <taxon>Propioniciclava</taxon>
    </lineage>
</organism>